<reference evidence="3" key="1">
    <citation type="submission" date="2017-06" db="EMBL/GenBank/DDBJ databases">
        <authorList>
            <person name="Varghese N."/>
            <person name="Submissions S."/>
        </authorList>
    </citation>
    <scope>NUCLEOTIDE SEQUENCE [LARGE SCALE GENOMIC DNA]</scope>
    <source>
        <strain evidence="3">DSM 11116</strain>
    </source>
</reference>
<protein>
    <submittedName>
        <fullName evidence="2">Uncharacterized protein</fullName>
    </submittedName>
</protein>
<organism evidence="2 3">
    <name type="scientific">Hymenobacter gelipurpurascens</name>
    <dbReference type="NCBI Taxonomy" id="89968"/>
    <lineage>
        <taxon>Bacteria</taxon>
        <taxon>Pseudomonadati</taxon>
        <taxon>Bacteroidota</taxon>
        <taxon>Cytophagia</taxon>
        <taxon>Cytophagales</taxon>
        <taxon>Hymenobacteraceae</taxon>
        <taxon>Hymenobacter</taxon>
    </lineage>
</organism>
<feature type="region of interest" description="Disordered" evidence="1">
    <location>
        <begin position="24"/>
        <end position="43"/>
    </location>
</feature>
<evidence type="ECO:0000313" key="2">
    <source>
        <dbReference type="EMBL" id="SNC66999.1"/>
    </source>
</evidence>
<feature type="compositionally biased region" description="Polar residues" evidence="1">
    <location>
        <begin position="28"/>
        <end position="40"/>
    </location>
</feature>
<dbReference type="RefSeq" id="WP_088843033.1">
    <property type="nucleotide sequence ID" value="NZ_FYEW01000001.1"/>
</dbReference>
<dbReference type="EMBL" id="FYEW01000001">
    <property type="protein sequence ID" value="SNC66999.1"/>
    <property type="molecule type" value="Genomic_DNA"/>
</dbReference>
<keyword evidence="3" id="KW-1185">Reference proteome</keyword>
<proteinExistence type="predicted"/>
<evidence type="ECO:0000256" key="1">
    <source>
        <dbReference type="SAM" id="MobiDB-lite"/>
    </source>
</evidence>
<name>A0A212TLQ4_9BACT</name>
<accession>A0A212TLQ4</accession>
<gene>
    <name evidence="2" type="ORF">SAMN06265337_1801</name>
</gene>
<dbReference type="OrthoDB" id="886281at2"/>
<dbReference type="Proteomes" id="UP000198131">
    <property type="component" value="Unassembled WGS sequence"/>
</dbReference>
<sequence>MGIFGSDRQRSGTMGGLLSGLFGGRASANPTSSNPESYGRNSGGFGRKLAGGALLAAGAAYLYNRSKNRNTSAPNLDFNR</sequence>
<evidence type="ECO:0000313" key="3">
    <source>
        <dbReference type="Proteomes" id="UP000198131"/>
    </source>
</evidence>
<dbReference type="AlphaFoldDB" id="A0A212TLQ4"/>